<evidence type="ECO:0000313" key="2">
    <source>
        <dbReference type="EMBL" id="MEN2786368.1"/>
    </source>
</evidence>
<evidence type="ECO:0000256" key="1">
    <source>
        <dbReference type="SAM" id="MobiDB-lite"/>
    </source>
</evidence>
<dbReference type="InterPro" id="IPR018736">
    <property type="entry name" value="DUF2279_periplasmic_lipo"/>
</dbReference>
<dbReference type="EMBL" id="JBDIMF010000002">
    <property type="protein sequence ID" value="MEN2786368.1"/>
    <property type="molecule type" value="Genomic_DNA"/>
</dbReference>
<gene>
    <name evidence="2" type="ORF">ABC969_08045</name>
</gene>
<accession>A0ABU9XSY6</accession>
<proteinExistence type="predicted"/>
<evidence type="ECO:0000313" key="3">
    <source>
        <dbReference type="Proteomes" id="UP001404104"/>
    </source>
</evidence>
<feature type="region of interest" description="Disordered" evidence="1">
    <location>
        <begin position="1"/>
        <end position="41"/>
    </location>
</feature>
<dbReference type="RefSeq" id="WP_345864157.1">
    <property type="nucleotide sequence ID" value="NZ_JBDIMF010000002.1"/>
</dbReference>
<dbReference type="Proteomes" id="UP001404104">
    <property type="component" value="Unassembled WGS sequence"/>
</dbReference>
<name>A0ABU9XSY6_9SPHN</name>
<keyword evidence="3" id="KW-1185">Reference proteome</keyword>
<sequence>MPISYDVQATAPTAAPTDHEPVDATMPPATGRADLGAGEAVGPDPDRYDSFGARVGAVKWEFAGMLALFSVVHVGTTLRDPQPLRFQDEGWFGRDTNNLGLDKLAHAYNTYIFSDLLYHRMARKAGGGLPTALASVALAAGMQSLGEVTDGFHTGSGFSVNDLAFNLAGGGFSVLRNSVPGLKEKLDFRLSVIPNRDFYTFKGKEHYRQQRYLFAVKLAGFDGVARSPLRFAEVHLGYYGTGFTQRERAAGRTPARKIFVGVGVNFGELLFKRSRSTAGRAARSVTQYFQLPYTTLRVK</sequence>
<organism evidence="2 3">
    <name type="scientific">Sphingomonas qilianensis</name>
    <dbReference type="NCBI Taxonomy" id="1736690"/>
    <lineage>
        <taxon>Bacteria</taxon>
        <taxon>Pseudomonadati</taxon>
        <taxon>Pseudomonadota</taxon>
        <taxon>Alphaproteobacteria</taxon>
        <taxon>Sphingomonadales</taxon>
        <taxon>Sphingomonadaceae</taxon>
        <taxon>Sphingomonas</taxon>
    </lineage>
</organism>
<protein>
    <submittedName>
        <fullName evidence="2">DUF2279 domain-containing protein</fullName>
    </submittedName>
</protein>
<dbReference type="Pfam" id="PF10043">
    <property type="entry name" value="DUF2279"/>
    <property type="match status" value="1"/>
</dbReference>
<reference evidence="2 3" key="1">
    <citation type="submission" date="2024-05" db="EMBL/GenBank/DDBJ databases">
        <authorList>
            <person name="Liu Q."/>
            <person name="Xin Y.-H."/>
        </authorList>
    </citation>
    <scope>NUCLEOTIDE SEQUENCE [LARGE SCALE GENOMIC DNA]</scope>
    <source>
        <strain evidence="2 3">CGMCC 1.15349</strain>
    </source>
</reference>
<comment type="caution">
    <text evidence="2">The sequence shown here is derived from an EMBL/GenBank/DDBJ whole genome shotgun (WGS) entry which is preliminary data.</text>
</comment>